<feature type="compositionally biased region" description="Basic and acidic residues" evidence="1">
    <location>
        <begin position="32"/>
        <end position="74"/>
    </location>
</feature>
<keyword evidence="3" id="KW-1185">Reference proteome</keyword>
<protein>
    <submittedName>
        <fullName evidence="2">Uncharacterized protein</fullName>
    </submittedName>
</protein>
<evidence type="ECO:0000256" key="1">
    <source>
        <dbReference type="SAM" id="MobiDB-lite"/>
    </source>
</evidence>
<dbReference type="AlphaFoldDB" id="A0A540LR71"/>
<reference evidence="2 3" key="1">
    <citation type="journal article" date="2019" name="G3 (Bethesda)">
        <title>Sequencing of a Wild Apple (Malus baccata) Genome Unravels the Differences Between Cultivated and Wild Apple Species Regarding Disease Resistance and Cold Tolerance.</title>
        <authorList>
            <person name="Chen X."/>
        </authorList>
    </citation>
    <scope>NUCLEOTIDE SEQUENCE [LARGE SCALE GENOMIC DNA]</scope>
    <source>
        <strain evidence="3">cv. Shandingzi</strain>
        <tissue evidence="2">Leaves</tissue>
    </source>
</reference>
<accession>A0A540LR71</accession>
<evidence type="ECO:0000313" key="2">
    <source>
        <dbReference type="EMBL" id="TQD88990.1"/>
    </source>
</evidence>
<name>A0A540LR71_MALBA</name>
<organism evidence="2 3">
    <name type="scientific">Malus baccata</name>
    <name type="common">Siberian crab apple</name>
    <name type="synonym">Pyrus baccata</name>
    <dbReference type="NCBI Taxonomy" id="106549"/>
    <lineage>
        <taxon>Eukaryota</taxon>
        <taxon>Viridiplantae</taxon>
        <taxon>Streptophyta</taxon>
        <taxon>Embryophyta</taxon>
        <taxon>Tracheophyta</taxon>
        <taxon>Spermatophyta</taxon>
        <taxon>Magnoliopsida</taxon>
        <taxon>eudicotyledons</taxon>
        <taxon>Gunneridae</taxon>
        <taxon>Pentapetalae</taxon>
        <taxon>rosids</taxon>
        <taxon>fabids</taxon>
        <taxon>Rosales</taxon>
        <taxon>Rosaceae</taxon>
        <taxon>Amygdaloideae</taxon>
        <taxon>Maleae</taxon>
        <taxon>Malus</taxon>
    </lineage>
</organism>
<evidence type="ECO:0000313" key="3">
    <source>
        <dbReference type="Proteomes" id="UP000315295"/>
    </source>
</evidence>
<dbReference type="Proteomes" id="UP000315295">
    <property type="component" value="Unassembled WGS sequence"/>
</dbReference>
<proteinExistence type="predicted"/>
<feature type="compositionally biased region" description="Polar residues" evidence="1">
    <location>
        <begin position="1"/>
        <end position="11"/>
    </location>
</feature>
<feature type="region of interest" description="Disordered" evidence="1">
    <location>
        <begin position="1"/>
        <end position="74"/>
    </location>
</feature>
<sequence>MATNNSVNGQVPENEHECDPNPFLEQLIPPLHDGEPIDRLKHGDHMGQVPKRSDVDMNDQKVEECDNAEKVQQN</sequence>
<comment type="caution">
    <text evidence="2">The sequence shown here is derived from an EMBL/GenBank/DDBJ whole genome shotgun (WGS) entry which is preliminary data.</text>
</comment>
<gene>
    <name evidence="2" type="ORF">C1H46_025381</name>
</gene>
<dbReference type="EMBL" id="VIEB01000493">
    <property type="protein sequence ID" value="TQD88990.1"/>
    <property type="molecule type" value="Genomic_DNA"/>
</dbReference>